<dbReference type="Proteomes" id="UP000278351">
    <property type="component" value="Unassembled WGS sequence"/>
</dbReference>
<evidence type="ECO:0000313" key="2">
    <source>
        <dbReference type="EMBL" id="RPE14405.1"/>
    </source>
</evidence>
<dbReference type="Gene3D" id="1.10.287.1080">
    <property type="entry name" value="MazG-like"/>
    <property type="match status" value="1"/>
</dbReference>
<dbReference type="PANTHER" id="PTHR42692">
    <property type="entry name" value="NUCLEOTIDE PYROPHOSPHOHYDROLASE"/>
    <property type="match status" value="1"/>
</dbReference>
<keyword evidence="3" id="KW-1185">Reference proteome</keyword>
<dbReference type="PANTHER" id="PTHR42692:SF1">
    <property type="entry name" value="NUCLEOTIDE PYROPHOSPHOHYDROLASE"/>
    <property type="match status" value="1"/>
</dbReference>
<dbReference type="AlphaFoldDB" id="A0A3N4Q4B8"/>
<sequence>MTIQEAQEKVDRWIQTTGVRYFSELTNMAILTEEVGEVARIISRQYGDQSFKESDKKKELADELADVMWVLLCLANQTGIDLTAALEKNFEKKNVRDANRHKDNEKLR</sequence>
<dbReference type="OrthoDB" id="9807397at2"/>
<evidence type="ECO:0000313" key="3">
    <source>
        <dbReference type="Proteomes" id="UP000278351"/>
    </source>
</evidence>
<gene>
    <name evidence="2" type="ORF">EGT74_10400</name>
</gene>
<protein>
    <submittedName>
        <fullName evidence="2">Pyrophosphatase</fullName>
    </submittedName>
</protein>
<evidence type="ECO:0000259" key="1">
    <source>
        <dbReference type="Pfam" id="PF03819"/>
    </source>
</evidence>
<feature type="domain" description="NTP pyrophosphohydrolase MazG-like" evidence="1">
    <location>
        <begin position="23"/>
        <end position="100"/>
    </location>
</feature>
<dbReference type="PIRSF" id="PIRSF029904">
    <property type="entry name" value="UCP029904_pph"/>
    <property type="match status" value="1"/>
</dbReference>
<comment type="caution">
    <text evidence="2">The sequence shown here is derived from an EMBL/GenBank/DDBJ whole genome shotgun (WGS) entry which is preliminary data.</text>
</comment>
<dbReference type="Pfam" id="PF03819">
    <property type="entry name" value="MazG"/>
    <property type="match status" value="1"/>
</dbReference>
<dbReference type="CDD" id="cd11531">
    <property type="entry name" value="NTP-PPase_BsYpjD"/>
    <property type="match status" value="1"/>
</dbReference>
<dbReference type="InterPro" id="IPR004518">
    <property type="entry name" value="MazG-like_dom"/>
</dbReference>
<reference evidence="2 3" key="1">
    <citation type="submission" date="2018-11" db="EMBL/GenBank/DDBJ databases">
        <title>Chitinophaga lutea sp.nov., isolate from arsenic contaminated soil.</title>
        <authorList>
            <person name="Zong Y."/>
        </authorList>
    </citation>
    <scope>NUCLEOTIDE SEQUENCE [LARGE SCALE GENOMIC DNA]</scope>
    <source>
        <strain evidence="2 3">ZY74</strain>
    </source>
</reference>
<name>A0A3N4Q4B8_9BACT</name>
<proteinExistence type="predicted"/>
<organism evidence="2 3">
    <name type="scientific">Chitinophaga lutea</name>
    <dbReference type="NCBI Taxonomy" id="2488634"/>
    <lineage>
        <taxon>Bacteria</taxon>
        <taxon>Pseudomonadati</taxon>
        <taxon>Bacteroidota</taxon>
        <taxon>Chitinophagia</taxon>
        <taxon>Chitinophagales</taxon>
        <taxon>Chitinophagaceae</taxon>
        <taxon>Chitinophaga</taxon>
    </lineage>
</organism>
<accession>A0A3N4Q4B8</accession>
<dbReference type="EMBL" id="RPDH01000001">
    <property type="protein sequence ID" value="RPE14405.1"/>
    <property type="molecule type" value="Genomic_DNA"/>
</dbReference>
<dbReference type="SUPFAM" id="SSF101386">
    <property type="entry name" value="all-alpha NTP pyrophosphatases"/>
    <property type="match status" value="1"/>
</dbReference>
<dbReference type="InterPro" id="IPR012359">
    <property type="entry name" value="MazG-related_YpjD"/>
</dbReference>
<dbReference type="InterPro" id="IPR047046">
    <property type="entry name" value="YpjD/YvdC"/>
</dbReference>